<dbReference type="EMBL" id="RCZM01000006">
    <property type="protein sequence ID" value="TPG13990.1"/>
    <property type="molecule type" value="Genomic_DNA"/>
</dbReference>
<proteinExistence type="inferred from homology"/>
<sequence>MSPVPGPTNSLTDVAGIRVGHATRREDGWLTGTSVVLAPDAGAVAGVDVRGGAPGTRETDLLDPRNLVDRVNAVVLTGGSAFGLAAADGVVQSLYAAGLGWPMGEPGEVVPIVPAAVLFDLGRGGEFGHAPTASEGADAFDVASADAVVQGCVGAGTGARSGGMKGGVGSASVVLDDGTTVAALVVVNSFGAPYDEQTGELLAGRHGLGDEFAHVTLPAAHELEAARERAAAAYEGQPMRPGMATVIGVIATDVTLTKAQCQKVSGLGHDGLARAVNPVHTLLDGDTLFTLATGERPAPELPELHALMLAAGECVTRAVGHAVLAAQSVANGSVDLRSYRDAFPSAVRMAR</sequence>
<dbReference type="PANTHER" id="PTHR36512">
    <property type="entry name" value="D-AMINOPEPTIDASE"/>
    <property type="match status" value="1"/>
</dbReference>
<dbReference type="AlphaFoldDB" id="A0A502CN61"/>
<gene>
    <name evidence="2" type="ORF">EAH86_17410</name>
</gene>
<dbReference type="InterPro" id="IPR016117">
    <property type="entry name" value="ArgJ-like_dom_sf"/>
</dbReference>
<protein>
    <submittedName>
        <fullName evidence="2">Peptidase S58 family protein</fullName>
    </submittedName>
</protein>
<dbReference type="Pfam" id="PF03576">
    <property type="entry name" value="Peptidase_S58"/>
    <property type="match status" value="1"/>
</dbReference>
<name>A0A502CN61_9MICO</name>
<reference evidence="2 3" key="1">
    <citation type="journal article" date="2019" name="Environ. Microbiol.">
        <title>Species interactions and distinct microbial communities in high Arctic permafrost affected cryosols are associated with the CH4 and CO2 gas fluxes.</title>
        <authorList>
            <person name="Altshuler I."/>
            <person name="Hamel J."/>
            <person name="Turney S."/>
            <person name="Magnuson E."/>
            <person name="Levesque R."/>
            <person name="Greer C."/>
            <person name="Whyte L.G."/>
        </authorList>
    </citation>
    <scope>NUCLEOTIDE SEQUENCE [LARGE SCALE GENOMIC DNA]</scope>
    <source>
        <strain evidence="2 3">S9.3A</strain>
    </source>
</reference>
<organism evidence="2 3">
    <name type="scientific">Pedococcus bigeumensis</name>
    <dbReference type="NCBI Taxonomy" id="433644"/>
    <lineage>
        <taxon>Bacteria</taxon>
        <taxon>Bacillati</taxon>
        <taxon>Actinomycetota</taxon>
        <taxon>Actinomycetes</taxon>
        <taxon>Micrococcales</taxon>
        <taxon>Intrasporangiaceae</taxon>
        <taxon>Pedococcus</taxon>
    </lineage>
</organism>
<dbReference type="RefSeq" id="WP_140743061.1">
    <property type="nucleotide sequence ID" value="NZ_RCZM01000006.1"/>
</dbReference>
<dbReference type="InterPro" id="IPR005321">
    <property type="entry name" value="Peptidase_S58_DmpA"/>
</dbReference>
<comment type="similarity">
    <text evidence="1">Belongs to the peptidase S58 family.</text>
</comment>
<dbReference type="OrthoDB" id="9808347at2"/>
<evidence type="ECO:0000313" key="2">
    <source>
        <dbReference type="EMBL" id="TPG13990.1"/>
    </source>
</evidence>
<dbReference type="PANTHER" id="PTHR36512:SF3">
    <property type="entry name" value="BLR5678 PROTEIN"/>
    <property type="match status" value="1"/>
</dbReference>
<dbReference type="CDD" id="cd02252">
    <property type="entry name" value="nylC_like"/>
    <property type="match status" value="1"/>
</dbReference>
<dbReference type="SUPFAM" id="SSF56266">
    <property type="entry name" value="DmpA/ArgJ-like"/>
    <property type="match status" value="1"/>
</dbReference>
<accession>A0A502CN61</accession>
<dbReference type="GO" id="GO:0004177">
    <property type="term" value="F:aminopeptidase activity"/>
    <property type="evidence" value="ECO:0007669"/>
    <property type="project" value="TreeGrafter"/>
</dbReference>
<dbReference type="Proteomes" id="UP000317722">
    <property type="component" value="Unassembled WGS sequence"/>
</dbReference>
<evidence type="ECO:0000313" key="3">
    <source>
        <dbReference type="Proteomes" id="UP000317722"/>
    </source>
</evidence>
<comment type="caution">
    <text evidence="2">The sequence shown here is derived from an EMBL/GenBank/DDBJ whole genome shotgun (WGS) entry which is preliminary data.</text>
</comment>
<keyword evidence="3" id="KW-1185">Reference proteome</keyword>
<evidence type="ECO:0000256" key="1">
    <source>
        <dbReference type="ARBA" id="ARBA00007068"/>
    </source>
</evidence>
<dbReference type="Gene3D" id="3.60.70.12">
    <property type="entry name" value="L-amino peptidase D-ALA esterase/amidase"/>
    <property type="match status" value="1"/>
</dbReference>